<name>A0ABQ3MFI6_9PSEU</name>
<gene>
    <name evidence="1" type="ORF">GCM10017774_39420</name>
</gene>
<comment type="caution">
    <text evidence="1">The sequence shown here is derived from an EMBL/GenBank/DDBJ whole genome shotgun (WGS) entry which is preliminary data.</text>
</comment>
<evidence type="ECO:0000313" key="2">
    <source>
        <dbReference type="Proteomes" id="UP000605568"/>
    </source>
</evidence>
<dbReference type="EMBL" id="BNAR01000005">
    <property type="protein sequence ID" value="GHH42673.1"/>
    <property type="molecule type" value="Genomic_DNA"/>
</dbReference>
<accession>A0ABQ3MFI6</accession>
<reference evidence="2" key="1">
    <citation type="journal article" date="2019" name="Int. J. Syst. Evol. Microbiol.">
        <title>The Global Catalogue of Microorganisms (GCM) 10K type strain sequencing project: providing services to taxonomists for standard genome sequencing and annotation.</title>
        <authorList>
            <consortium name="The Broad Institute Genomics Platform"/>
            <consortium name="The Broad Institute Genome Sequencing Center for Infectious Disease"/>
            <person name="Wu L."/>
            <person name="Ma J."/>
        </authorList>
    </citation>
    <scope>NUCLEOTIDE SEQUENCE [LARGE SCALE GENOMIC DNA]</scope>
    <source>
        <strain evidence="2">CGMCC 4.7367</strain>
    </source>
</reference>
<sequence>MSSSYPAVRRAFLAAPIRVDVPLGHQISVPLPTSAWPAPSYLGFACPATRTRGTPPVVSAPDRWWAVTAERPVLVAYAHTLHIPLSGPADPAPVSVATERQGDELEEDLRVAGELLDQVTPAFFAGTNVAARQREELRECLVAVLPRALLPWYRAAVPTFFRWLDESEAS</sequence>
<dbReference type="Proteomes" id="UP000605568">
    <property type="component" value="Unassembled WGS sequence"/>
</dbReference>
<protein>
    <submittedName>
        <fullName evidence="1">Uncharacterized protein</fullName>
    </submittedName>
</protein>
<evidence type="ECO:0000313" key="1">
    <source>
        <dbReference type="EMBL" id="GHH42673.1"/>
    </source>
</evidence>
<organism evidence="1 2">
    <name type="scientific">Lentzea cavernae</name>
    <dbReference type="NCBI Taxonomy" id="2020703"/>
    <lineage>
        <taxon>Bacteria</taxon>
        <taxon>Bacillati</taxon>
        <taxon>Actinomycetota</taxon>
        <taxon>Actinomycetes</taxon>
        <taxon>Pseudonocardiales</taxon>
        <taxon>Pseudonocardiaceae</taxon>
        <taxon>Lentzea</taxon>
    </lineage>
</organism>
<dbReference type="RefSeq" id="WP_191299433.1">
    <property type="nucleotide sequence ID" value="NZ_BNAR01000005.1"/>
</dbReference>
<proteinExistence type="predicted"/>
<keyword evidence="2" id="KW-1185">Reference proteome</keyword>